<accession>A0A4Z1KBN9</accession>
<dbReference type="AlphaFoldDB" id="A0A4Z1KBN9"/>
<protein>
    <recommendedName>
        <fullName evidence="3">FAD/NAD(P)-binding domain-containing protein</fullName>
    </recommendedName>
</protein>
<gene>
    <name evidence="1" type="ORF">BPOR_1499g00010</name>
</gene>
<sequence>MPDRRIPAVTFDVLETGERDYELSRTRTICTAKMRQTITVDYLVIGAGAMGMAFVDTLFTDDKKATFAIVDRYNRPGGHWTKAYPFVRLHQPSNFYGVNSRDLGEDKIDMVGWNRGLAELATSDEILAYYTRVLTQRFLPSHRVTYYPLCEYTSGGEFYSTVTGMKYSVGNETRIVDATFMRVKVPSMSPPVYSVADDVKLITPNELAQVSRPYGNYTVVGAGKTGIDACLWMLSMGIDPSKITWIMPRDSWLWDRSSAQPARSSVQVQKTQDHFQSEIEATMAATSVDDLFKRLDASGALLRVSKNDWPTMFRCATVSFAEYEQIKKVENIIRMGRVKQISANQVILERGELSPVLDTLYIDCTADGLKGYDPVPVFNGKQITLQAVRACQQVFSAALIAHVEAEFDNDEKKNSLCRPISHPSKSIDWLRTKIQDHENMSLWNAEPKMVTWLSESRLNMFKNIRPSLPENQEEQRLALQAIEENEVAYMKKMRKLYDDYKTERVEV</sequence>
<dbReference type="EMBL" id="PQXO01001490">
    <property type="protein sequence ID" value="TGO80942.1"/>
    <property type="molecule type" value="Genomic_DNA"/>
</dbReference>
<proteinExistence type="predicted"/>
<evidence type="ECO:0008006" key="3">
    <source>
        <dbReference type="Google" id="ProtNLM"/>
    </source>
</evidence>
<organism evidence="1 2">
    <name type="scientific">Botrytis porri</name>
    <dbReference type="NCBI Taxonomy" id="87229"/>
    <lineage>
        <taxon>Eukaryota</taxon>
        <taxon>Fungi</taxon>
        <taxon>Dikarya</taxon>
        <taxon>Ascomycota</taxon>
        <taxon>Pezizomycotina</taxon>
        <taxon>Leotiomycetes</taxon>
        <taxon>Helotiales</taxon>
        <taxon>Sclerotiniaceae</taxon>
        <taxon>Botrytis</taxon>
    </lineage>
</organism>
<dbReference type="Gene3D" id="3.50.50.60">
    <property type="entry name" value="FAD/NAD(P)-binding domain"/>
    <property type="match status" value="1"/>
</dbReference>
<comment type="caution">
    <text evidence="1">The sequence shown here is derived from an EMBL/GenBank/DDBJ whole genome shotgun (WGS) entry which is preliminary data.</text>
</comment>
<reference evidence="1 2" key="1">
    <citation type="submission" date="2017-12" db="EMBL/GenBank/DDBJ databases">
        <title>Comparative genomics of Botrytis spp.</title>
        <authorList>
            <person name="Valero-Jimenez C.A."/>
            <person name="Tapia P."/>
            <person name="Veloso J."/>
            <person name="Silva-Moreno E."/>
            <person name="Staats M."/>
            <person name="Valdes J.H."/>
            <person name="Van Kan J.A.L."/>
        </authorList>
    </citation>
    <scope>NUCLEOTIDE SEQUENCE [LARGE SCALE GENOMIC DNA]</scope>
    <source>
        <strain evidence="1 2">MUCL3349</strain>
    </source>
</reference>
<dbReference type="STRING" id="87229.A0A4Z1KBN9"/>
<keyword evidence="2" id="KW-1185">Reference proteome</keyword>
<name>A0A4Z1KBN9_9HELO</name>
<dbReference type="Proteomes" id="UP000297280">
    <property type="component" value="Unassembled WGS sequence"/>
</dbReference>
<dbReference type="InterPro" id="IPR036188">
    <property type="entry name" value="FAD/NAD-bd_sf"/>
</dbReference>
<evidence type="ECO:0000313" key="2">
    <source>
        <dbReference type="Proteomes" id="UP000297280"/>
    </source>
</evidence>
<evidence type="ECO:0000313" key="1">
    <source>
        <dbReference type="EMBL" id="TGO80942.1"/>
    </source>
</evidence>
<dbReference type="SUPFAM" id="SSF51905">
    <property type="entry name" value="FAD/NAD(P)-binding domain"/>
    <property type="match status" value="1"/>
</dbReference>